<proteinExistence type="predicted"/>
<comment type="caution">
    <text evidence="1">The sequence shown here is derived from an EMBL/GenBank/DDBJ whole genome shotgun (WGS) entry which is preliminary data.</text>
</comment>
<keyword evidence="2" id="KW-1185">Reference proteome</keyword>
<protein>
    <submittedName>
        <fullName evidence="1">Uncharacterized protein</fullName>
    </submittedName>
</protein>
<gene>
    <name evidence="1" type="ORF">Krac_9456</name>
</gene>
<dbReference type="Proteomes" id="UP000004508">
    <property type="component" value="Unassembled WGS sequence"/>
</dbReference>
<dbReference type="STRING" id="485913.Krac_9456"/>
<organism evidence="1 2">
    <name type="scientific">Ktedonobacter racemifer DSM 44963</name>
    <dbReference type="NCBI Taxonomy" id="485913"/>
    <lineage>
        <taxon>Bacteria</taxon>
        <taxon>Bacillati</taxon>
        <taxon>Chloroflexota</taxon>
        <taxon>Ktedonobacteria</taxon>
        <taxon>Ktedonobacterales</taxon>
        <taxon>Ktedonobacteraceae</taxon>
        <taxon>Ktedonobacter</taxon>
    </lineage>
</organism>
<dbReference type="AlphaFoldDB" id="D6TC37"/>
<accession>D6TC37</accession>
<name>D6TC37_KTERA</name>
<reference evidence="1 2" key="1">
    <citation type="journal article" date="2011" name="Stand. Genomic Sci.">
        <title>Non-contiguous finished genome sequence and contextual data of the filamentous soil bacterium Ktedonobacter racemifer type strain (SOSP1-21).</title>
        <authorList>
            <person name="Chang Y.J."/>
            <person name="Land M."/>
            <person name="Hauser L."/>
            <person name="Chertkov O."/>
            <person name="Del Rio T.G."/>
            <person name="Nolan M."/>
            <person name="Copeland A."/>
            <person name="Tice H."/>
            <person name="Cheng J.F."/>
            <person name="Lucas S."/>
            <person name="Han C."/>
            <person name="Goodwin L."/>
            <person name="Pitluck S."/>
            <person name="Ivanova N."/>
            <person name="Ovchinikova G."/>
            <person name="Pati A."/>
            <person name="Chen A."/>
            <person name="Palaniappan K."/>
            <person name="Mavromatis K."/>
            <person name="Liolios K."/>
            <person name="Brettin T."/>
            <person name="Fiebig A."/>
            <person name="Rohde M."/>
            <person name="Abt B."/>
            <person name="Goker M."/>
            <person name="Detter J.C."/>
            <person name="Woyke T."/>
            <person name="Bristow J."/>
            <person name="Eisen J.A."/>
            <person name="Markowitz V."/>
            <person name="Hugenholtz P."/>
            <person name="Kyrpides N.C."/>
            <person name="Klenk H.P."/>
            <person name="Lapidus A."/>
        </authorList>
    </citation>
    <scope>NUCLEOTIDE SEQUENCE [LARGE SCALE GENOMIC DNA]</scope>
    <source>
        <strain evidence="2">DSM 44963</strain>
    </source>
</reference>
<dbReference type="EMBL" id="ADVG01000001">
    <property type="protein sequence ID" value="EFH88073.1"/>
    <property type="molecule type" value="Genomic_DNA"/>
</dbReference>
<evidence type="ECO:0000313" key="1">
    <source>
        <dbReference type="EMBL" id="EFH88073.1"/>
    </source>
</evidence>
<sequence length="52" mass="5378">MLCYCLIPVWDIGPQTSLSCYSSGFAGVITGMAVPSSIQVGYAQSAVEAFAS</sequence>
<dbReference type="InParanoid" id="D6TC37"/>
<evidence type="ECO:0000313" key="2">
    <source>
        <dbReference type="Proteomes" id="UP000004508"/>
    </source>
</evidence>